<dbReference type="Proteomes" id="UP001374599">
    <property type="component" value="Unassembled WGS sequence"/>
</dbReference>
<keyword evidence="2" id="KW-1185">Reference proteome</keyword>
<dbReference type="EMBL" id="BTPU01000012">
    <property type="protein sequence ID" value="GMQ61662.1"/>
    <property type="molecule type" value="Genomic_DNA"/>
</dbReference>
<gene>
    <name evidence="1" type="ORF">AN2V17_08910</name>
</gene>
<protein>
    <submittedName>
        <fullName evidence="1">Uncharacterized protein</fullName>
    </submittedName>
</protein>
<name>A0ACB5UFC8_9FIRM</name>
<accession>A0ACB5UFC8</accession>
<evidence type="ECO:0000313" key="1">
    <source>
        <dbReference type="EMBL" id="GMQ61662.1"/>
    </source>
</evidence>
<proteinExistence type="predicted"/>
<sequence>MKRIKSLLVLTLLTTVILTSCATNKEPVKGVESSVNETGDVKAVKITANNCNVTQGVDATSKVLQTVNKDANLNVINKVNEDWYCVKLPNNQIGFVPQQQCTPVLPNNAINKGNVGQIPATGTTPTPGTTTGKTPGTQTPGAANQMQLPQTGTGINNRQPIPGNTTGNNENTVADDNAEVENTTTNKNISNEEQQLINLINESRKQNGLKALTADNQLSEIARIKSKDMIDNNYFSHNSPTYGNPFDMLKNFGIQYLSAAENIAGNKSVQEAHEALMNSPGHRKNILNPEFTHVGVGIQKGSKYGYMFTELFIKK</sequence>
<organism evidence="1 2">
    <name type="scientific">Vallitalea maricola</name>
    <dbReference type="NCBI Taxonomy" id="3074433"/>
    <lineage>
        <taxon>Bacteria</taxon>
        <taxon>Bacillati</taxon>
        <taxon>Bacillota</taxon>
        <taxon>Clostridia</taxon>
        <taxon>Lachnospirales</taxon>
        <taxon>Vallitaleaceae</taxon>
        <taxon>Vallitalea</taxon>
    </lineage>
</organism>
<evidence type="ECO:0000313" key="2">
    <source>
        <dbReference type="Proteomes" id="UP001374599"/>
    </source>
</evidence>
<comment type="caution">
    <text evidence="1">The sequence shown here is derived from an EMBL/GenBank/DDBJ whole genome shotgun (WGS) entry which is preliminary data.</text>
</comment>
<reference evidence="1" key="1">
    <citation type="submission" date="2023-09" db="EMBL/GenBank/DDBJ databases">
        <title>Vallitalea sediminicola and Vallitalea maricola sp. nov., anaerobic bacteria isolated from marine sediment.</title>
        <authorList>
            <person name="Hirano S."/>
            <person name="Maeda A."/>
            <person name="Terahara T."/>
            <person name="Mori K."/>
            <person name="Hamada M."/>
            <person name="Matsumoto R."/>
            <person name="Kobayashi T."/>
        </authorList>
    </citation>
    <scope>NUCLEOTIDE SEQUENCE</scope>
    <source>
        <strain evidence="1">AN17-2</strain>
    </source>
</reference>